<proteinExistence type="predicted"/>
<accession>A0AAD5RB82</accession>
<feature type="region of interest" description="Disordered" evidence="1">
    <location>
        <begin position="1"/>
        <end position="25"/>
    </location>
</feature>
<reference evidence="2" key="1">
    <citation type="submission" date="2021-06" db="EMBL/GenBank/DDBJ databases">
        <title>Parelaphostrongylus tenuis whole genome reference sequence.</title>
        <authorList>
            <person name="Garwood T.J."/>
            <person name="Larsen P.A."/>
            <person name="Fountain-Jones N.M."/>
            <person name="Garbe J.R."/>
            <person name="Macchietto M.G."/>
            <person name="Kania S.A."/>
            <person name="Gerhold R.W."/>
            <person name="Richards J.E."/>
            <person name="Wolf T.M."/>
        </authorList>
    </citation>
    <scope>NUCLEOTIDE SEQUENCE</scope>
    <source>
        <strain evidence="2">MNPRO001-30</strain>
        <tissue evidence="2">Meninges</tissue>
    </source>
</reference>
<dbReference type="AlphaFoldDB" id="A0AAD5RB82"/>
<keyword evidence="3" id="KW-1185">Reference proteome</keyword>
<organism evidence="2 3">
    <name type="scientific">Parelaphostrongylus tenuis</name>
    <name type="common">Meningeal worm</name>
    <dbReference type="NCBI Taxonomy" id="148309"/>
    <lineage>
        <taxon>Eukaryota</taxon>
        <taxon>Metazoa</taxon>
        <taxon>Ecdysozoa</taxon>
        <taxon>Nematoda</taxon>
        <taxon>Chromadorea</taxon>
        <taxon>Rhabditida</taxon>
        <taxon>Rhabditina</taxon>
        <taxon>Rhabditomorpha</taxon>
        <taxon>Strongyloidea</taxon>
        <taxon>Metastrongylidae</taxon>
        <taxon>Parelaphostrongylus</taxon>
    </lineage>
</organism>
<evidence type="ECO:0000256" key="1">
    <source>
        <dbReference type="SAM" id="MobiDB-lite"/>
    </source>
</evidence>
<gene>
    <name evidence="2" type="ORF">KIN20_035470</name>
</gene>
<dbReference type="EMBL" id="JAHQIW010007233">
    <property type="protein sequence ID" value="KAJ1373135.1"/>
    <property type="molecule type" value="Genomic_DNA"/>
</dbReference>
<evidence type="ECO:0000313" key="3">
    <source>
        <dbReference type="Proteomes" id="UP001196413"/>
    </source>
</evidence>
<evidence type="ECO:0000313" key="2">
    <source>
        <dbReference type="EMBL" id="KAJ1373135.1"/>
    </source>
</evidence>
<dbReference type="Proteomes" id="UP001196413">
    <property type="component" value="Unassembled WGS sequence"/>
</dbReference>
<protein>
    <submittedName>
        <fullName evidence="2">Uncharacterized protein</fullName>
    </submittedName>
</protein>
<comment type="caution">
    <text evidence="2">The sequence shown here is derived from an EMBL/GenBank/DDBJ whole genome shotgun (WGS) entry which is preliminary data.</text>
</comment>
<sequence length="50" mass="5624">MPEDQALSVHDVQSELELPSDSKHALSSNELESIQVIGPWHVEFDHDITI</sequence>
<name>A0AAD5RB82_PARTN</name>